<sequence>MDKNFIYNSKDKDIFESELKEYLPSKIIDSHVHLWKRI</sequence>
<dbReference type="EMBL" id="BARW01016686">
    <property type="protein sequence ID" value="GAI93962.1"/>
    <property type="molecule type" value="Genomic_DNA"/>
</dbReference>
<dbReference type="AlphaFoldDB" id="X1SLQ4"/>
<feature type="non-terminal residue" evidence="1">
    <location>
        <position position="38"/>
    </location>
</feature>
<gene>
    <name evidence="1" type="ORF">S12H4_28996</name>
</gene>
<protein>
    <submittedName>
        <fullName evidence="1">Uncharacterized protein</fullName>
    </submittedName>
</protein>
<name>X1SLQ4_9ZZZZ</name>
<evidence type="ECO:0000313" key="1">
    <source>
        <dbReference type="EMBL" id="GAI93962.1"/>
    </source>
</evidence>
<comment type="caution">
    <text evidence="1">The sequence shown here is derived from an EMBL/GenBank/DDBJ whole genome shotgun (WGS) entry which is preliminary data.</text>
</comment>
<reference evidence="1" key="1">
    <citation type="journal article" date="2014" name="Front. Microbiol.">
        <title>High frequency of phylogenetically diverse reductive dehalogenase-homologous genes in deep subseafloor sedimentary metagenomes.</title>
        <authorList>
            <person name="Kawai M."/>
            <person name="Futagami T."/>
            <person name="Toyoda A."/>
            <person name="Takaki Y."/>
            <person name="Nishi S."/>
            <person name="Hori S."/>
            <person name="Arai W."/>
            <person name="Tsubouchi T."/>
            <person name="Morono Y."/>
            <person name="Uchiyama I."/>
            <person name="Ito T."/>
            <person name="Fujiyama A."/>
            <person name="Inagaki F."/>
            <person name="Takami H."/>
        </authorList>
    </citation>
    <scope>NUCLEOTIDE SEQUENCE</scope>
    <source>
        <strain evidence="1">Expedition CK06-06</strain>
    </source>
</reference>
<accession>X1SLQ4</accession>
<proteinExistence type="predicted"/>
<organism evidence="1">
    <name type="scientific">marine sediment metagenome</name>
    <dbReference type="NCBI Taxonomy" id="412755"/>
    <lineage>
        <taxon>unclassified sequences</taxon>
        <taxon>metagenomes</taxon>
        <taxon>ecological metagenomes</taxon>
    </lineage>
</organism>